<evidence type="ECO:0000256" key="4">
    <source>
        <dbReference type="ARBA" id="ARBA00023015"/>
    </source>
</evidence>
<feature type="compositionally biased region" description="Basic and acidic residues" evidence="10">
    <location>
        <begin position="12"/>
        <end position="32"/>
    </location>
</feature>
<dbReference type="Pfam" id="PF00072">
    <property type="entry name" value="Response_reg"/>
    <property type="match status" value="1"/>
</dbReference>
<protein>
    <recommendedName>
        <fullName evidence="14">Two-component response regulator-like APRR5</fullName>
    </recommendedName>
</protein>
<proteinExistence type="inferred from homology"/>
<dbReference type="GO" id="GO:0009736">
    <property type="term" value="P:cytokinin-activated signaling pathway"/>
    <property type="evidence" value="ECO:0007669"/>
    <property type="project" value="InterPro"/>
</dbReference>
<comment type="caution">
    <text evidence="8">Lacks conserved residue(s) required for the propagation of feature annotation.</text>
</comment>
<accession>A0A6N2LKD2</accession>
<dbReference type="InterPro" id="IPR001789">
    <property type="entry name" value="Sig_transdc_resp-reg_receiver"/>
</dbReference>
<dbReference type="PROSITE" id="PS50110">
    <property type="entry name" value="RESPONSE_REGULATORY"/>
    <property type="match status" value="1"/>
</dbReference>
<dbReference type="SMART" id="SM00448">
    <property type="entry name" value="REC"/>
    <property type="match status" value="1"/>
</dbReference>
<dbReference type="GO" id="GO:0000160">
    <property type="term" value="P:phosphorelay signal transduction system"/>
    <property type="evidence" value="ECO:0007669"/>
    <property type="project" value="UniProtKB-KW"/>
</dbReference>
<evidence type="ECO:0000256" key="7">
    <source>
        <dbReference type="ARBA" id="ARBA00023242"/>
    </source>
</evidence>
<evidence type="ECO:0000259" key="12">
    <source>
        <dbReference type="PROSITE" id="PS51017"/>
    </source>
</evidence>
<evidence type="ECO:0000259" key="11">
    <source>
        <dbReference type="PROSITE" id="PS50110"/>
    </source>
</evidence>
<dbReference type="Pfam" id="PF06203">
    <property type="entry name" value="CCT"/>
    <property type="match status" value="1"/>
</dbReference>
<dbReference type="PANTHER" id="PTHR43874:SF95">
    <property type="entry name" value="TWO-COMPONENT RESPONSE REGULATOR-LIKE APRR5"/>
    <property type="match status" value="1"/>
</dbReference>
<keyword evidence="4" id="KW-0805">Transcription regulation</keyword>
<gene>
    <name evidence="13" type="ORF">SVIM_LOCUS249059</name>
</gene>
<feature type="compositionally biased region" description="Polar residues" evidence="10">
    <location>
        <begin position="216"/>
        <end position="227"/>
    </location>
</feature>
<feature type="region of interest" description="Disordered" evidence="10">
    <location>
        <begin position="216"/>
        <end position="252"/>
    </location>
</feature>
<evidence type="ECO:0000256" key="2">
    <source>
        <dbReference type="ARBA" id="ARBA00010330"/>
    </source>
</evidence>
<dbReference type="AlphaFoldDB" id="A0A6N2LKD2"/>
<evidence type="ECO:0000256" key="3">
    <source>
        <dbReference type="ARBA" id="ARBA00023012"/>
    </source>
</evidence>
<feature type="region of interest" description="Disordered" evidence="10">
    <location>
        <begin position="192"/>
        <end position="211"/>
    </location>
</feature>
<feature type="domain" description="CCT" evidence="12">
    <location>
        <begin position="649"/>
        <end position="691"/>
    </location>
</feature>
<feature type="compositionally biased region" description="Basic and acidic residues" evidence="10">
    <location>
        <begin position="201"/>
        <end position="211"/>
    </location>
</feature>
<feature type="region of interest" description="Disordered" evidence="10">
    <location>
        <begin position="1"/>
        <end position="52"/>
    </location>
</feature>
<evidence type="ECO:0000256" key="8">
    <source>
        <dbReference type="PROSITE-ProRule" id="PRU00169"/>
    </source>
</evidence>
<evidence type="ECO:0008006" key="14">
    <source>
        <dbReference type="Google" id="ProtNLM"/>
    </source>
</evidence>
<comment type="similarity">
    <text evidence="2">Belongs to the ARR-like family.</text>
</comment>
<sequence length="703" mass="78117">MGEVVVSSGEELEVKTGSETEEEKQRKQCKEETESDTGEVKRKRRRRRKESEDSNNGLVRWERFLPRIVLRVLLVEADDSTRQIIAALLRKCSYKVATVADGLKAWEILKERPHNIDLILTEVDLPSVSGYALLTLIMEHEICKNIPVIMMSSQDSIKTVYKCMLRGAADYLVKPIRKNELRNLWQHVWRKQSSLGGGNGPRDESGGHDKIEATSENNAADNHSSGGMASIQRSKEQAKKGSDSQSSCTKPGLEAEGAHMENMQEFVQPVWSKFSFTDTNMQKHEEHVNLGEKLLVRDSEAEGSATAACEDSNKITVDKEITPGSGIMTANIVIEGCDKIGALANSPREAIDFMGASMNHSYSFNNVEIHFGSSPHLDLSLRRSHPRGFEIPVTEERHILRHSNASAFTRYTNRDLQLPLSAPANTGNQKELRANYDAKIYSNVNNGYNSDALSLAPSARRSAISLAAGQTREYEIVTSSSGEKVFPTQIPVKDTRFNNLCNSYGAVLPPIFCKQSDLSPMMSQSSARQKEPIHKVNPFQCSNYGSTSEQLCDRFGQNANDSINGSLQKQDNKLDSLEGREHISSATDQSASSSFCNGAATHFNSIGYGSSSGSYSNADQVATVTAASESKNEEVVFTHKSNSHRSIQREAALTKFRLKRKERCYGKKVRYESRKKLAEQRPRVKGQFVRQVHIDPSPAKTDQ</sequence>
<feature type="domain" description="Response regulatory" evidence="11">
    <location>
        <begin position="71"/>
        <end position="189"/>
    </location>
</feature>
<organism evidence="13">
    <name type="scientific">Salix viminalis</name>
    <name type="common">Common osier</name>
    <name type="synonym">Basket willow</name>
    <dbReference type="NCBI Taxonomy" id="40686"/>
    <lineage>
        <taxon>Eukaryota</taxon>
        <taxon>Viridiplantae</taxon>
        <taxon>Streptophyta</taxon>
        <taxon>Embryophyta</taxon>
        <taxon>Tracheophyta</taxon>
        <taxon>Spermatophyta</taxon>
        <taxon>Magnoliopsida</taxon>
        <taxon>eudicotyledons</taxon>
        <taxon>Gunneridae</taxon>
        <taxon>Pentapetalae</taxon>
        <taxon>rosids</taxon>
        <taxon>fabids</taxon>
        <taxon>Malpighiales</taxon>
        <taxon>Salicaceae</taxon>
        <taxon>Saliceae</taxon>
        <taxon>Salix</taxon>
    </lineage>
</organism>
<evidence type="ECO:0000256" key="9">
    <source>
        <dbReference type="PROSITE-ProRule" id="PRU00357"/>
    </source>
</evidence>
<dbReference type="EMBL" id="CAADRP010001574">
    <property type="protein sequence ID" value="VFU41953.1"/>
    <property type="molecule type" value="Genomic_DNA"/>
</dbReference>
<dbReference type="SUPFAM" id="SSF52172">
    <property type="entry name" value="CheY-like"/>
    <property type="match status" value="1"/>
</dbReference>
<dbReference type="GO" id="GO:0005634">
    <property type="term" value="C:nucleus"/>
    <property type="evidence" value="ECO:0007669"/>
    <property type="project" value="UniProtKB-SubCell"/>
</dbReference>
<keyword evidence="6" id="KW-0804">Transcription</keyword>
<feature type="compositionally biased region" description="Basic and acidic residues" evidence="10">
    <location>
        <begin position="233"/>
        <end position="242"/>
    </location>
</feature>
<dbReference type="PANTHER" id="PTHR43874">
    <property type="entry name" value="TWO-COMPONENT RESPONSE REGULATOR"/>
    <property type="match status" value="1"/>
</dbReference>
<keyword evidence="3" id="KW-0902">Two-component regulatory system</keyword>
<evidence type="ECO:0000256" key="10">
    <source>
        <dbReference type="SAM" id="MobiDB-lite"/>
    </source>
</evidence>
<evidence type="ECO:0000256" key="5">
    <source>
        <dbReference type="ARBA" id="ARBA00023108"/>
    </source>
</evidence>
<keyword evidence="5" id="KW-0090">Biological rhythms</keyword>
<dbReference type="GO" id="GO:0048511">
    <property type="term" value="P:rhythmic process"/>
    <property type="evidence" value="ECO:0007669"/>
    <property type="project" value="UniProtKB-KW"/>
</dbReference>
<evidence type="ECO:0000256" key="1">
    <source>
        <dbReference type="ARBA" id="ARBA00004123"/>
    </source>
</evidence>
<dbReference type="InterPro" id="IPR045279">
    <property type="entry name" value="ARR-like"/>
</dbReference>
<reference evidence="13" key="1">
    <citation type="submission" date="2019-03" db="EMBL/GenBank/DDBJ databases">
        <authorList>
            <person name="Mank J."/>
            <person name="Almeida P."/>
        </authorList>
    </citation>
    <scope>NUCLEOTIDE SEQUENCE</scope>
    <source>
        <strain evidence="13">78183</strain>
    </source>
</reference>
<dbReference type="InterPro" id="IPR011006">
    <property type="entry name" value="CheY-like_superfamily"/>
</dbReference>
<dbReference type="PROSITE" id="PS51017">
    <property type="entry name" value="CCT"/>
    <property type="match status" value="1"/>
</dbReference>
<dbReference type="Gene3D" id="3.40.50.2300">
    <property type="match status" value="1"/>
</dbReference>
<dbReference type="CDD" id="cd17582">
    <property type="entry name" value="psREC_PRR"/>
    <property type="match status" value="1"/>
</dbReference>
<dbReference type="InterPro" id="IPR010402">
    <property type="entry name" value="CCT_domain"/>
</dbReference>
<name>A0A6N2LKD2_SALVM</name>
<evidence type="ECO:0000313" key="13">
    <source>
        <dbReference type="EMBL" id="VFU41953.1"/>
    </source>
</evidence>
<comment type="subcellular location">
    <subcellularLocation>
        <location evidence="1 9">Nucleus</location>
    </subcellularLocation>
</comment>
<evidence type="ECO:0000256" key="6">
    <source>
        <dbReference type="ARBA" id="ARBA00023163"/>
    </source>
</evidence>
<keyword evidence="7 9" id="KW-0539">Nucleus</keyword>